<comment type="similarity">
    <text evidence="4">Belongs to the Maf family. YhdE subfamily.</text>
</comment>
<dbReference type="RefSeq" id="WP_199111648.1">
    <property type="nucleotide sequence ID" value="NZ_JAHWXQ010000007.1"/>
</dbReference>
<organism evidence="5 6">
    <name type="scientific">Pontibacter populi</name>
    <dbReference type="NCBI Taxonomy" id="890055"/>
    <lineage>
        <taxon>Bacteria</taxon>
        <taxon>Pseudomonadati</taxon>
        <taxon>Bacteroidota</taxon>
        <taxon>Cytophagia</taxon>
        <taxon>Cytophagales</taxon>
        <taxon>Hymenobacteraceae</taxon>
        <taxon>Pontibacter</taxon>
    </lineage>
</organism>
<feature type="site" description="Important for substrate specificity" evidence="4">
    <location>
        <position position="73"/>
    </location>
</feature>
<proteinExistence type="inferred from homology"/>
<keyword evidence="4" id="KW-0963">Cytoplasm</keyword>
<protein>
    <recommendedName>
        <fullName evidence="4">dTTP/UTP pyrophosphatase</fullName>
        <shortName evidence="4">dTTPase/UTPase</shortName>
        <ecNumber evidence="4">3.6.1.9</ecNumber>
    </recommendedName>
    <alternativeName>
        <fullName evidence="4">Nucleoside triphosphate pyrophosphatase</fullName>
    </alternativeName>
    <alternativeName>
        <fullName evidence="4">Nucleotide pyrophosphatase</fullName>
        <shortName evidence="4">Nucleotide PPase</shortName>
    </alternativeName>
</protein>
<comment type="cofactor">
    <cofactor evidence="1 4">
        <name>a divalent metal cation</name>
        <dbReference type="ChEBI" id="CHEBI:60240"/>
    </cofactor>
</comment>
<dbReference type="PIRSF" id="PIRSF006305">
    <property type="entry name" value="Maf"/>
    <property type="match status" value="1"/>
</dbReference>
<sequence>MNLSRPLLLASNSPRRKELLTGLGLTFEVKIKEVHEDFPAELKREQVAEFLASHKADQYLEDLEDQILLTADTIVCLGDQVLNKPADYEQAYDMLRSLSGTHHEVITGVCILTRESKTVFHDTTKVYFKELSHQEIDYYITNYKPYDKAGAYGIQEWIGKIGIERIEGSYFNVVGLPVQKLYHQLTELGLLKID</sequence>
<feature type="site" description="Important for substrate specificity" evidence="4">
    <location>
        <position position="15"/>
    </location>
</feature>
<dbReference type="PANTHER" id="PTHR43213">
    <property type="entry name" value="BIFUNCTIONAL DTTP/UTP PYROPHOSPHATASE/METHYLTRANSFERASE PROTEIN-RELATED"/>
    <property type="match status" value="1"/>
</dbReference>
<dbReference type="CDD" id="cd00555">
    <property type="entry name" value="Maf"/>
    <property type="match status" value="1"/>
</dbReference>
<comment type="catalytic activity">
    <reaction evidence="4">
        <text>UTP + H2O = UMP + diphosphate + H(+)</text>
        <dbReference type="Rhea" id="RHEA:29395"/>
        <dbReference type="ChEBI" id="CHEBI:15377"/>
        <dbReference type="ChEBI" id="CHEBI:15378"/>
        <dbReference type="ChEBI" id="CHEBI:33019"/>
        <dbReference type="ChEBI" id="CHEBI:46398"/>
        <dbReference type="ChEBI" id="CHEBI:57865"/>
        <dbReference type="EC" id="3.6.1.9"/>
    </reaction>
</comment>
<evidence type="ECO:0000313" key="6">
    <source>
        <dbReference type="Proteomes" id="UP000774935"/>
    </source>
</evidence>
<keyword evidence="2 4" id="KW-0378">Hydrolase</keyword>
<dbReference type="SUPFAM" id="SSF52972">
    <property type="entry name" value="ITPase-like"/>
    <property type="match status" value="1"/>
</dbReference>
<reference evidence="5 6" key="1">
    <citation type="submission" date="2021-07" db="EMBL/GenBank/DDBJ databases">
        <authorList>
            <person name="Kim M.K."/>
        </authorList>
    </citation>
    <scope>NUCLEOTIDE SEQUENCE [LARGE SCALE GENOMIC DNA]</scope>
    <source>
        <strain evidence="5 6">HLY7-15</strain>
    </source>
</reference>
<dbReference type="EC" id="3.6.1.9" evidence="4"/>
<evidence type="ECO:0000256" key="2">
    <source>
        <dbReference type="ARBA" id="ARBA00022801"/>
    </source>
</evidence>
<evidence type="ECO:0000256" key="3">
    <source>
        <dbReference type="ARBA" id="ARBA00023080"/>
    </source>
</evidence>
<dbReference type="Gene3D" id="3.90.950.10">
    <property type="match status" value="1"/>
</dbReference>
<keyword evidence="3 4" id="KW-0546">Nucleotide metabolism</keyword>
<keyword evidence="6" id="KW-1185">Reference proteome</keyword>
<dbReference type="HAMAP" id="MF_00528">
    <property type="entry name" value="Maf"/>
    <property type="match status" value="1"/>
</dbReference>
<comment type="function">
    <text evidence="4">Nucleoside triphosphate pyrophosphatase that hydrolyzes dTTP and UTP. May have a dual role in cell division arrest and in preventing the incorporation of modified nucleotides into cellular nucleic acids.</text>
</comment>
<dbReference type="InterPro" id="IPR029001">
    <property type="entry name" value="ITPase-like_fam"/>
</dbReference>
<comment type="caution">
    <text evidence="5">The sequence shown here is derived from an EMBL/GenBank/DDBJ whole genome shotgun (WGS) entry which is preliminary data.</text>
</comment>
<feature type="site" description="Important for substrate specificity" evidence="4">
    <location>
        <position position="155"/>
    </location>
</feature>
<dbReference type="Proteomes" id="UP000774935">
    <property type="component" value="Unassembled WGS sequence"/>
</dbReference>
<gene>
    <name evidence="5" type="ORF">KYK27_17750</name>
</gene>
<comment type="caution">
    <text evidence="4">Lacks conserved residue(s) required for the propagation of feature annotation.</text>
</comment>
<dbReference type="Pfam" id="PF02545">
    <property type="entry name" value="Maf"/>
    <property type="match status" value="1"/>
</dbReference>
<dbReference type="PANTHER" id="PTHR43213:SF5">
    <property type="entry name" value="BIFUNCTIONAL DTTP_UTP PYROPHOSPHATASE_METHYLTRANSFERASE PROTEIN-RELATED"/>
    <property type="match status" value="1"/>
</dbReference>
<dbReference type="NCBIfam" id="TIGR00172">
    <property type="entry name" value="maf"/>
    <property type="match status" value="1"/>
</dbReference>
<dbReference type="InterPro" id="IPR003697">
    <property type="entry name" value="Maf-like"/>
</dbReference>
<evidence type="ECO:0000313" key="5">
    <source>
        <dbReference type="EMBL" id="MBW3366909.1"/>
    </source>
</evidence>
<evidence type="ECO:0000256" key="4">
    <source>
        <dbReference type="HAMAP-Rule" id="MF_00528"/>
    </source>
</evidence>
<comment type="subcellular location">
    <subcellularLocation>
        <location evidence="4">Cytoplasm</location>
    </subcellularLocation>
</comment>
<name>A0ABS6XGW5_9BACT</name>
<evidence type="ECO:0000256" key="1">
    <source>
        <dbReference type="ARBA" id="ARBA00001968"/>
    </source>
</evidence>
<accession>A0ABS6XGW5</accession>
<dbReference type="EMBL" id="JAHWXQ010000007">
    <property type="protein sequence ID" value="MBW3366909.1"/>
    <property type="molecule type" value="Genomic_DNA"/>
</dbReference>
<feature type="active site" description="Proton acceptor" evidence="4">
    <location>
        <position position="72"/>
    </location>
</feature>
<comment type="catalytic activity">
    <reaction evidence="4">
        <text>dTTP + H2O = dTMP + diphosphate + H(+)</text>
        <dbReference type="Rhea" id="RHEA:28534"/>
        <dbReference type="ChEBI" id="CHEBI:15377"/>
        <dbReference type="ChEBI" id="CHEBI:15378"/>
        <dbReference type="ChEBI" id="CHEBI:33019"/>
        <dbReference type="ChEBI" id="CHEBI:37568"/>
        <dbReference type="ChEBI" id="CHEBI:63528"/>
        <dbReference type="EC" id="3.6.1.9"/>
    </reaction>
</comment>